<dbReference type="RefSeq" id="WP_119425774.1">
    <property type="nucleotide sequence ID" value="NZ_QQXK01000035.1"/>
</dbReference>
<dbReference type="PANTHER" id="PTHR36151:SF3">
    <property type="entry name" value="ER-BOUND OXYGENASE MPAB_MPAB'_RUBBER OXYGENASE CATALYTIC DOMAIN-CONTAINING PROTEIN"/>
    <property type="match status" value="1"/>
</dbReference>
<feature type="region of interest" description="Disordered" evidence="1">
    <location>
        <begin position="285"/>
        <end position="306"/>
    </location>
</feature>
<name>A0A399J6S7_9MICC</name>
<dbReference type="Proteomes" id="UP000265419">
    <property type="component" value="Unassembled WGS sequence"/>
</dbReference>
<organism evidence="3 4">
    <name type="scientific">Galactobacter valiniphilus</name>
    <dbReference type="NCBI Taxonomy" id="2676122"/>
    <lineage>
        <taxon>Bacteria</taxon>
        <taxon>Bacillati</taxon>
        <taxon>Actinomycetota</taxon>
        <taxon>Actinomycetes</taxon>
        <taxon>Micrococcales</taxon>
        <taxon>Micrococcaceae</taxon>
        <taxon>Galactobacter</taxon>
    </lineage>
</organism>
<evidence type="ECO:0000313" key="3">
    <source>
        <dbReference type="EMBL" id="RII41161.1"/>
    </source>
</evidence>
<feature type="domain" description="ER-bound oxygenase mpaB/mpaB'/Rubber oxygenase catalytic" evidence="2">
    <location>
        <begin position="46"/>
        <end position="280"/>
    </location>
</feature>
<keyword evidence="4" id="KW-1185">Reference proteome</keyword>
<accession>A0A399J6S7</accession>
<evidence type="ECO:0000259" key="2">
    <source>
        <dbReference type="Pfam" id="PF09995"/>
    </source>
</evidence>
<evidence type="ECO:0000256" key="1">
    <source>
        <dbReference type="SAM" id="MobiDB-lite"/>
    </source>
</evidence>
<protein>
    <submittedName>
        <fullName evidence="3">DUF2236 domain-containing protein</fullName>
    </submittedName>
</protein>
<dbReference type="GO" id="GO:0016491">
    <property type="term" value="F:oxidoreductase activity"/>
    <property type="evidence" value="ECO:0007669"/>
    <property type="project" value="InterPro"/>
</dbReference>
<gene>
    <name evidence="3" type="ORF">DWB68_14190</name>
</gene>
<dbReference type="Pfam" id="PF09995">
    <property type="entry name" value="MPAB_Lcp_cat"/>
    <property type="match status" value="1"/>
</dbReference>
<dbReference type="EMBL" id="QQXK01000035">
    <property type="protein sequence ID" value="RII41161.1"/>
    <property type="molecule type" value="Genomic_DNA"/>
</dbReference>
<dbReference type="PANTHER" id="PTHR36151">
    <property type="entry name" value="BLR2777 PROTEIN"/>
    <property type="match status" value="1"/>
</dbReference>
<proteinExistence type="predicted"/>
<feature type="compositionally biased region" description="Low complexity" evidence="1">
    <location>
        <begin position="285"/>
        <end position="303"/>
    </location>
</feature>
<dbReference type="InterPro" id="IPR018713">
    <property type="entry name" value="MPAB/Lcp_cat_dom"/>
</dbReference>
<dbReference type="AlphaFoldDB" id="A0A399J6S7"/>
<sequence>MAFDPLARLRRTLHLTFGGSEAVPEWQYELEQGEDGGFFAPHSAVWSVHGGMTPIAAGVRALLVQALHPGALAGVAEHSNYERDALGRLAGTIRWIFTVTYGSTDAARRACEHVRKLHVPVRGQYAGVDGESTYYSANSPHLGLWVHCAFADAFLRAYEEHRGPVPVPPDALPGESGADAYVREWAVAGELMGVQDPPRSEAALRAALAGFDERGELRCDERTLRVVGFIRRPPLDPSLRSGYALLFRGAVDSLSPRWRELLGLRGSGFSLPRLPRAARAAAAAPAPAGLATSGASTASNGSSARRRVETPWVGRLGAGLILRLAGATLVKVGPAELSARARMKRVGTHGM</sequence>
<evidence type="ECO:0000313" key="4">
    <source>
        <dbReference type="Proteomes" id="UP000265419"/>
    </source>
</evidence>
<comment type="caution">
    <text evidence="3">The sequence shown here is derived from an EMBL/GenBank/DDBJ whole genome shotgun (WGS) entry which is preliminary data.</text>
</comment>
<reference evidence="3 4" key="1">
    <citation type="submission" date="2018-07" db="EMBL/GenBank/DDBJ databases">
        <title>Arthrobacter sp. nov., isolated from raw cow's milk with high bacterial count.</title>
        <authorList>
            <person name="Hahne J."/>
            <person name="Isele D."/>
            <person name="Lipski A."/>
        </authorList>
    </citation>
    <scope>NUCLEOTIDE SEQUENCE [LARGE SCALE GENOMIC DNA]</scope>
    <source>
        <strain evidence="3 4">JZ R-35</strain>
    </source>
</reference>